<evidence type="ECO:0000256" key="2">
    <source>
        <dbReference type="ARBA" id="ARBA00008932"/>
    </source>
</evidence>
<dbReference type="PANTHER" id="PTHR10809:SF6">
    <property type="entry name" value="AT11025P-RELATED"/>
    <property type="match status" value="1"/>
</dbReference>
<dbReference type="InterPro" id="IPR016763">
    <property type="entry name" value="VAP"/>
</dbReference>
<sequence length="237" mass="26740">MAKQEQVLNIDPQHELKFQGPFSTMVSSYLKLQNPTDSTILFKIKTTAPKKYCVRPNSGVIEPKGQMIVQVCLQPFDYDPNEKNKHKFMVQTMIAPEGDFNAETLWKEAKPENLMDTKLKCVFEYPVESGTSGTQSSPVSATRDDTSNFVNDVASSADGELLKASKEVKILREEETSLRQENFKLKEEILHLQKQTEALRQTSSRSQVKVEPVYQAHYIIIAILTGIVGIILGKFLL</sequence>
<comment type="caution">
    <text evidence="10">The sequence shown here is derived from an EMBL/GenBank/DDBJ whole genome shotgun (WGS) entry which is preliminary data.</text>
</comment>
<name>A0AAW1CK22_9HEMI</name>
<keyword evidence="3 8" id="KW-0812">Transmembrane</keyword>
<feature type="transmembrane region" description="Helical" evidence="8">
    <location>
        <begin position="216"/>
        <end position="236"/>
    </location>
</feature>
<comment type="similarity">
    <text evidence="2">Belongs to the VAMP-associated protein (VAP) (TC 9.B.17) family.</text>
</comment>
<evidence type="ECO:0000256" key="5">
    <source>
        <dbReference type="ARBA" id="ARBA00023054"/>
    </source>
</evidence>
<dbReference type="SUPFAM" id="SSF49354">
    <property type="entry name" value="PapD-like"/>
    <property type="match status" value="1"/>
</dbReference>
<evidence type="ECO:0000256" key="7">
    <source>
        <dbReference type="SAM" id="Coils"/>
    </source>
</evidence>
<dbReference type="AlphaFoldDB" id="A0AAW1CK22"/>
<dbReference type="Pfam" id="PF00635">
    <property type="entry name" value="Motile_Sperm"/>
    <property type="match status" value="1"/>
</dbReference>
<dbReference type="InterPro" id="IPR008962">
    <property type="entry name" value="PapD-like_sf"/>
</dbReference>
<dbReference type="GO" id="GO:0033149">
    <property type="term" value="F:FFAT motif binding"/>
    <property type="evidence" value="ECO:0007669"/>
    <property type="project" value="TreeGrafter"/>
</dbReference>
<dbReference type="PIRSF" id="PIRSF019693">
    <property type="entry name" value="VAMP-associated"/>
    <property type="match status" value="1"/>
</dbReference>
<dbReference type="FunFam" id="2.60.40.10:FF:000334">
    <property type="entry name" value="vesicle-associated membrane protein-associated protein A isoform X1"/>
    <property type="match status" value="1"/>
</dbReference>
<dbReference type="InterPro" id="IPR000535">
    <property type="entry name" value="MSP_dom"/>
</dbReference>
<keyword evidence="6 8" id="KW-0472">Membrane</keyword>
<evidence type="ECO:0000259" key="9">
    <source>
        <dbReference type="PROSITE" id="PS50202"/>
    </source>
</evidence>
<dbReference type="PANTHER" id="PTHR10809">
    <property type="entry name" value="VESICLE-ASSOCIATED MEMBRANE PROTEIN-ASSOCIATED PROTEIN"/>
    <property type="match status" value="1"/>
</dbReference>
<dbReference type="GO" id="GO:0005789">
    <property type="term" value="C:endoplasmic reticulum membrane"/>
    <property type="evidence" value="ECO:0007669"/>
    <property type="project" value="InterPro"/>
</dbReference>
<dbReference type="GO" id="GO:0061817">
    <property type="term" value="P:endoplasmic reticulum-plasma membrane tethering"/>
    <property type="evidence" value="ECO:0007669"/>
    <property type="project" value="TreeGrafter"/>
</dbReference>
<evidence type="ECO:0000256" key="8">
    <source>
        <dbReference type="SAM" id="Phobius"/>
    </source>
</evidence>
<proteinExistence type="inferred from homology"/>
<dbReference type="Gene3D" id="2.60.40.10">
    <property type="entry name" value="Immunoglobulins"/>
    <property type="match status" value="1"/>
</dbReference>
<dbReference type="GO" id="GO:0090158">
    <property type="term" value="P:endoplasmic reticulum membrane organization"/>
    <property type="evidence" value="ECO:0007669"/>
    <property type="project" value="TreeGrafter"/>
</dbReference>
<evidence type="ECO:0000256" key="6">
    <source>
        <dbReference type="ARBA" id="ARBA00023136"/>
    </source>
</evidence>
<feature type="domain" description="MSP" evidence="9">
    <location>
        <begin position="7"/>
        <end position="124"/>
    </location>
</feature>
<dbReference type="EMBL" id="JAPXFL010000011">
    <property type="protein sequence ID" value="KAK9499288.1"/>
    <property type="molecule type" value="Genomic_DNA"/>
</dbReference>
<evidence type="ECO:0000256" key="3">
    <source>
        <dbReference type="ARBA" id="ARBA00022692"/>
    </source>
</evidence>
<keyword evidence="5 7" id="KW-0175">Coiled coil</keyword>
<evidence type="ECO:0000313" key="10">
    <source>
        <dbReference type="EMBL" id="KAK9499288.1"/>
    </source>
</evidence>
<comment type="subcellular location">
    <subcellularLocation>
        <location evidence="1">Membrane</location>
        <topology evidence="1">Single-pass type IV membrane protein</topology>
    </subcellularLocation>
</comment>
<reference evidence="10 11" key="1">
    <citation type="submission" date="2022-12" db="EMBL/GenBank/DDBJ databases">
        <title>Chromosome-level genome assembly of true bugs.</title>
        <authorList>
            <person name="Ma L."/>
            <person name="Li H."/>
        </authorList>
    </citation>
    <scope>NUCLEOTIDE SEQUENCE [LARGE SCALE GENOMIC DNA]</scope>
    <source>
        <strain evidence="10">Lab_2022b</strain>
    </source>
</reference>
<feature type="coiled-coil region" evidence="7">
    <location>
        <begin position="161"/>
        <end position="188"/>
    </location>
</feature>
<evidence type="ECO:0000256" key="4">
    <source>
        <dbReference type="ARBA" id="ARBA00022989"/>
    </source>
</evidence>
<dbReference type="GO" id="GO:0005886">
    <property type="term" value="C:plasma membrane"/>
    <property type="evidence" value="ECO:0007669"/>
    <property type="project" value="TreeGrafter"/>
</dbReference>
<accession>A0AAW1CK22</accession>
<organism evidence="10 11">
    <name type="scientific">Rhynocoris fuscipes</name>
    <dbReference type="NCBI Taxonomy" id="488301"/>
    <lineage>
        <taxon>Eukaryota</taxon>
        <taxon>Metazoa</taxon>
        <taxon>Ecdysozoa</taxon>
        <taxon>Arthropoda</taxon>
        <taxon>Hexapoda</taxon>
        <taxon>Insecta</taxon>
        <taxon>Pterygota</taxon>
        <taxon>Neoptera</taxon>
        <taxon>Paraneoptera</taxon>
        <taxon>Hemiptera</taxon>
        <taxon>Heteroptera</taxon>
        <taxon>Panheteroptera</taxon>
        <taxon>Cimicomorpha</taxon>
        <taxon>Reduviidae</taxon>
        <taxon>Harpactorinae</taxon>
        <taxon>Harpactorini</taxon>
        <taxon>Rhynocoris</taxon>
    </lineage>
</organism>
<evidence type="ECO:0000256" key="1">
    <source>
        <dbReference type="ARBA" id="ARBA00004211"/>
    </source>
</evidence>
<keyword evidence="4 8" id="KW-1133">Transmembrane helix</keyword>
<protein>
    <recommendedName>
        <fullName evidence="9">MSP domain-containing protein</fullName>
    </recommendedName>
</protein>
<keyword evidence="11" id="KW-1185">Reference proteome</keyword>
<dbReference type="PROSITE" id="PS50202">
    <property type="entry name" value="MSP"/>
    <property type="match status" value="1"/>
</dbReference>
<dbReference type="InterPro" id="IPR013783">
    <property type="entry name" value="Ig-like_fold"/>
</dbReference>
<evidence type="ECO:0000313" key="11">
    <source>
        <dbReference type="Proteomes" id="UP001461498"/>
    </source>
</evidence>
<dbReference type="Proteomes" id="UP001461498">
    <property type="component" value="Unassembled WGS sequence"/>
</dbReference>
<gene>
    <name evidence="10" type="ORF">O3M35_002345</name>
</gene>